<dbReference type="Proteomes" id="UP000663889">
    <property type="component" value="Unassembled WGS sequence"/>
</dbReference>
<proteinExistence type="predicted"/>
<dbReference type="EMBL" id="CAJNOU010000062">
    <property type="protein sequence ID" value="CAF0841936.1"/>
    <property type="molecule type" value="Genomic_DNA"/>
</dbReference>
<comment type="caution">
    <text evidence="3">The sequence shown here is derived from an EMBL/GenBank/DDBJ whole genome shotgun (WGS) entry which is preliminary data.</text>
</comment>
<evidence type="ECO:0000313" key="2">
    <source>
        <dbReference type="EMBL" id="CAF0841936.1"/>
    </source>
</evidence>
<feature type="compositionally biased region" description="Polar residues" evidence="1">
    <location>
        <begin position="218"/>
        <end position="228"/>
    </location>
</feature>
<evidence type="ECO:0000313" key="3">
    <source>
        <dbReference type="EMBL" id="CAF0905975.1"/>
    </source>
</evidence>
<feature type="region of interest" description="Disordered" evidence="1">
    <location>
        <begin position="218"/>
        <end position="237"/>
    </location>
</feature>
<evidence type="ECO:0000313" key="4">
    <source>
        <dbReference type="EMBL" id="CAF3776740.1"/>
    </source>
</evidence>
<protein>
    <submittedName>
        <fullName evidence="3">Uncharacterized protein</fullName>
    </submittedName>
</protein>
<dbReference type="Proteomes" id="UP000663874">
    <property type="component" value="Unassembled WGS sequence"/>
</dbReference>
<keyword evidence="5" id="KW-1185">Reference proteome</keyword>
<name>A0A813ZYF8_9BILA</name>
<evidence type="ECO:0000313" key="5">
    <source>
        <dbReference type="Proteomes" id="UP000663870"/>
    </source>
</evidence>
<dbReference type="EMBL" id="CAJOBE010001813">
    <property type="protein sequence ID" value="CAF3776740.1"/>
    <property type="molecule type" value="Genomic_DNA"/>
</dbReference>
<dbReference type="EMBL" id="CAJNOL010000172">
    <property type="protein sequence ID" value="CAF0905975.1"/>
    <property type="molecule type" value="Genomic_DNA"/>
</dbReference>
<sequence>MHLSNKQRLMNKTFTILSNKYNNVEQDQSNCILENISQLSKTLDNNRFCTFTKYKIKQQHQPTTVIVNQHQQRYFDSPTMITLDDDDDDDDDNNIPLIRCSNNKKSITTNSEPSLDDTELSDLLIFTNPNRILTESMQVVISRHPSLQDFKYVNDISSVLIEQQYKEEPIYQELIQIDHLISTPPIDHMNDIDENKENRPPLMPIKYHISRIPVWTPSNNNKNMNTPKILSKSKKNDETKKKPIIKPCLTDLLDEWSHMTPKLKELLSNTRKIPLHTPELTTNNIEFRRLKQLLNDMEMTISSWTNAINQCRYVLQHAQKQFHRS</sequence>
<evidence type="ECO:0000256" key="1">
    <source>
        <dbReference type="SAM" id="MobiDB-lite"/>
    </source>
</evidence>
<accession>A0A813ZYF8</accession>
<gene>
    <name evidence="4" type="ORF">FNK824_LOCUS13682</name>
    <name evidence="3" type="ORF">JXQ802_LOCUS9389</name>
    <name evidence="2" type="ORF">SEV965_LOCUS2652</name>
</gene>
<reference evidence="3" key="1">
    <citation type="submission" date="2021-02" db="EMBL/GenBank/DDBJ databases">
        <authorList>
            <person name="Nowell W R."/>
        </authorList>
    </citation>
    <scope>NUCLEOTIDE SEQUENCE</scope>
</reference>
<dbReference type="Proteomes" id="UP000663870">
    <property type="component" value="Unassembled WGS sequence"/>
</dbReference>
<dbReference type="AlphaFoldDB" id="A0A813ZYF8"/>
<organism evidence="3 5">
    <name type="scientific">Rotaria sordida</name>
    <dbReference type="NCBI Taxonomy" id="392033"/>
    <lineage>
        <taxon>Eukaryota</taxon>
        <taxon>Metazoa</taxon>
        <taxon>Spiralia</taxon>
        <taxon>Gnathifera</taxon>
        <taxon>Rotifera</taxon>
        <taxon>Eurotatoria</taxon>
        <taxon>Bdelloidea</taxon>
        <taxon>Philodinida</taxon>
        <taxon>Philodinidae</taxon>
        <taxon>Rotaria</taxon>
    </lineage>
</organism>